<name>A0ABS9BD68_9BACT</name>
<evidence type="ECO:0000256" key="1">
    <source>
        <dbReference type="ARBA" id="ARBA00022737"/>
    </source>
</evidence>
<dbReference type="SMART" id="SM00028">
    <property type="entry name" value="TPR"/>
    <property type="match status" value="6"/>
</dbReference>
<feature type="repeat" description="TPR" evidence="3">
    <location>
        <begin position="296"/>
        <end position="329"/>
    </location>
</feature>
<dbReference type="InterPro" id="IPR051012">
    <property type="entry name" value="CellSynth/LPSAsmb/PSIAsmb"/>
</dbReference>
<dbReference type="PANTHER" id="PTHR45586">
    <property type="entry name" value="TPR REPEAT-CONTAINING PROTEIN PA4667"/>
    <property type="match status" value="1"/>
</dbReference>
<feature type="repeat" description="TPR" evidence="3">
    <location>
        <begin position="262"/>
        <end position="295"/>
    </location>
</feature>
<evidence type="ECO:0000313" key="4">
    <source>
        <dbReference type="EMBL" id="MCF1713044.1"/>
    </source>
</evidence>
<proteinExistence type="predicted"/>
<feature type="repeat" description="TPR" evidence="3">
    <location>
        <begin position="228"/>
        <end position="261"/>
    </location>
</feature>
<evidence type="ECO:0000256" key="2">
    <source>
        <dbReference type="ARBA" id="ARBA00022803"/>
    </source>
</evidence>
<dbReference type="Gene3D" id="1.25.40.10">
    <property type="entry name" value="Tetratricopeptide repeat domain"/>
    <property type="match status" value="3"/>
</dbReference>
<reference evidence="4 5" key="1">
    <citation type="submission" date="2022-01" db="EMBL/GenBank/DDBJ databases">
        <title>Flavihumibacter sp. nov., isolated from sediment of a river.</title>
        <authorList>
            <person name="Liu H."/>
        </authorList>
    </citation>
    <scope>NUCLEOTIDE SEQUENCE [LARGE SCALE GENOMIC DNA]</scope>
    <source>
        <strain evidence="4 5">RY-1</strain>
    </source>
</reference>
<dbReference type="SUPFAM" id="SSF48452">
    <property type="entry name" value="TPR-like"/>
    <property type="match status" value="1"/>
</dbReference>
<sequence length="341" mass="39108">MKQLITILACIAVVQFARAQQDSVSHYLQQGEEAASRRQFLPAYNAYKQATSFDDSNAEALKGMADMALELRYYVIARETYKKLLAVSPKDTLLVRQLAELNFQTRQFQETVNLVQQARTMGSKANLDWLAARAYYEMEHYGSCLESIEKAWKKDSSIAQMPFIAARCYIEMNNYRRAAGCYEQAIRLDPTNNKWMYEAAMTYSAIPDEVRAIPWFEKALAAGHPRSNDFLENFANSYYGNKQFDKSIPLYQEVLQRKPQDLELLFSLGESYYYSGNADQAIETWDKMLAIDPQQARAVYMIGIAYIKKGEDNKGKDLCEKAIRMDPSLAKLKEKKSMFGL</sequence>
<dbReference type="Proteomes" id="UP001200145">
    <property type="component" value="Unassembled WGS sequence"/>
</dbReference>
<gene>
    <name evidence="4" type="ORF">L0U88_00195</name>
</gene>
<dbReference type="Pfam" id="PF13432">
    <property type="entry name" value="TPR_16"/>
    <property type="match status" value="1"/>
</dbReference>
<organism evidence="4 5">
    <name type="scientific">Flavihumibacter fluminis</name>
    <dbReference type="NCBI Taxonomy" id="2909236"/>
    <lineage>
        <taxon>Bacteria</taxon>
        <taxon>Pseudomonadati</taxon>
        <taxon>Bacteroidota</taxon>
        <taxon>Chitinophagia</taxon>
        <taxon>Chitinophagales</taxon>
        <taxon>Chitinophagaceae</taxon>
        <taxon>Flavihumibacter</taxon>
    </lineage>
</organism>
<keyword evidence="5" id="KW-1185">Reference proteome</keyword>
<evidence type="ECO:0000313" key="5">
    <source>
        <dbReference type="Proteomes" id="UP001200145"/>
    </source>
</evidence>
<accession>A0ABS9BD68</accession>
<feature type="repeat" description="TPR" evidence="3">
    <location>
        <begin position="159"/>
        <end position="192"/>
    </location>
</feature>
<dbReference type="RefSeq" id="WP_234863462.1">
    <property type="nucleotide sequence ID" value="NZ_JAKEVY010000001.1"/>
</dbReference>
<comment type="caution">
    <text evidence="4">The sequence shown here is derived from an EMBL/GenBank/DDBJ whole genome shotgun (WGS) entry which is preliminary data.</text>
</comment>
<dbReference type="Pfam" id="PF12895">
    <property type="entry name" value="ANAPC3"/>
    <property type="match status" value="1"/>
</dbReference>
<dbReference type="PROSITE" id="PS50005">
    <property type="entry name" value="TPR"/>
    <property type="match status" value="4"/>
</dbReference>
<dbReference type="EMBL" id="JAKEVY010000001">
    <property type="protein sequence ID" value="MCF1713044.1"/>
    <property type="molecule type" value="Genomic_DNA"/>
</dbReference>
<dbReference type="InterPro" id="IPR019734">
    <property type="entry name" value="TPR_rpt"/>
</dbReference>
<keyword evidence="1" id="KW-0677">Repeat</keyword>
<evidence type="ECO:0000256" key="3">
    <source>
        <dbReference type="PROSITE-ProRule" id="PRU00339"/>
    </source>
</evidence>
<dbReference type="InterPro" id="IPR011990">
    <property type="entry name" value="TPR-like_helical_dom_sf"/>
</dbReference>
<dbReference type="PANTHER" id="PTHR45586:SF1">
    <property type="entry name" value="LIPOPOLYSACCHARIDE ASSEMBLY PROTEIN B"/>
    <property type="match status" value="1"/>
</dbReference>
<keyword evidence="2 3" id="KW-0802">TPR repeat</keyword>
<protein>
    <submittedName>
        <fullName evidence="4">Tetratricopeptide repeat protein</fullName>
    </submittedName>
</protein>